<protein>
    <submittedName>
        <fullName evidence="1">Uncharacterized protein</fullName>
    </submittedName>
</protein>
<name>A0ACB6Z7U7_THEGA</name>
<comment type="caution">
    <text evidence="1">The sequence shown here is derived from an EMBL/GenBank/DDBJ whole genome shotgun (WGS) entry which is preliminary data.</text>
</comment>
<dbReference type="Proteomes" id="UP000886501">
    <property type="component" value="Unassembled WGS sequence"/>
</dbReference>
<evidence type="ECO:0000313" key="2">
    <source>
        <dbReference type="Proteomes" id="UP000886501"/>
    </source>
</evidence>
<keyword evidence="2" id="KW-1185">Reference proteome</keyword>
<gene>
    <name evidence="1" type="ORF">BDM02DRAFT_3271433</name>
</gene>
<evidence type="ECO:0000313" key="1">
    <source>
        <dbReference type="EMBL" id="KAF9645804.1"/>
    </source>
</evidence>
<organism evidence="1 2">
    <name type="scientific">Thelephora ganbajun</name>
    <name type="common">Ganba fungus</name>
    <dbReference type="NCBI Taxonomy" id="370292"/>
    <lineage>
        <taxon>Eukaryota</taxon>
        <taxon>Fungi</taxon>
        <taxon>Dikarya</taxon>
        <taxon>Basidiomycota</taxon>
        <taxon>Agaricomycotina</taxon>
        <taxon>Agaricomycetes</taxon>
        <taxon>Thelephorales</taxon>
        <taxon>Thelephoraceae</taxon>
        <taxon>Thelephora</taxon>
    </lineage>
</organism>
<dbReference type="EMBL" id="MU118077">
    <property type="protein sequence ID" value="KAF9645804.1"/>
    <property type="molecule type" value="Genomic_DNA"/>
</dbReference>
<reference evidence="1" key="2">
    <citation type="journal article" date="2020" name="Nat. Commun.">
        <title>Large-scale genome sequencing of mycorrhizal fungi provides insights into the early evolution of symbiotic traits.</title>
        <authorList>
            <person name="Miyauchi S."/>
            <person name="Kiss E."/>
            <person name="Kuo A."/>
            <person name="Drula E."/>
            <person name="Kohler A."/>
            <person name="Sanchez-Garcia M."/>
            <person name="Morin E."/>
            <person name="Andreopoulos B."/>
            <person name="Barry K.W."/>
            <person name="Bonito G."/>
            <person name="Buee M."/>
            <person name="Carver A."/>
            <person name="Chen C."/>
            <person name="Cichocki N."/>
            <person name="Clum A."/>
            <person name="Culley D."/>
            <person name="Crous P.W."/>
            <person name="Fauchery L."/>
            <person name="Girlanda M."/>
            <person name="Hayes R.D."/>
            <person name="Keri Z."/>
            <person name="LaButti K."/>
            <person name="Lipzen A."/>
            <person name="Lombard V."/>
            <person name="Magnuson J."/>
            <person name="Maillard F."/>
            <person name="Murat C."/>
            <person name="Nolan M."/>
            <person name="Ohm R.A."/>
            <person name="Pangilinan J."/>
            <person name="Pereira M.F."/>
            <person name="Perotto S."/>
            <person name="Peter M."/>
            <person name="Pfister S."/>
            <person name="Riley R."/>
            <person name="Sitrit Y."/>
            <person name="Stielow J.B."/>
            <person name="Szollosi G."/>
            <person name="Zifcakova L."/>
            <person name="Stursova M."/>
            <person name="Spatafora J.W."/>
            <person name="Tedersoo L."/>
            <person name="Vaario L.M."/>
            <person name="Yamada A."/>
            <person name="Yan M."/>
            <person name="Wang P."/>
            <person name="Xu J."/>
            <person name="Bruns T."/>
            <person name="Baldrian P."/>
            <person name="Vilgalys R."/>
            <person name="Dunand C."/>
            <person name="Henrissat B."/>
            <person name="Grigoriev I.V."/>
            <person name="Hibbett D."/>
            <person name="Nagy L.G."/>
            <person name="Martin F.M."/>
        </authorList>
    </citation>
    <scope>NUCLEOTIDE SEQUENCE</scope>
    <source>
        <strain evidence="1">P2</strain>
    </source>
</reference>
<reference evidence="1" key="1">
    <citation type="submission" date="2019-10" db="EMBL/GenBank/DDBJ databases">
        <authorList>
            <consortium name="DOE Joint Genome Institute"/>
            <person name="Kuo A."/>
            <person name="Miyauchi S."/>
            <person name="Kiss E."/>
            <person name="Drula E."/>
            <person name="Kohler A."/>
            <person name="Sanchez-Garcia M."/>
            <person name="Andreopoulos B."/>
            <person name="Barry K.W."/>
            <person name="Bonito G."/>
            <person name="Buee M."/>
            <person name="Carver A."/>
            <person name="Chen C."/>
            <person name="Cichocki N."/>
            <person name="Clum A."/>
            <person name="Culley D."/>
            <person name="Crous P.W."/>
            <person name="Fauchery L."/>
            <person name="Girlanda M."/>
            <person name="Hayes R."/>
            <person name="Keri Z."/>
            <person name="Labutti K."/>
            <person name="Lipzen A."/>
            <person name="Lombard V."/>
            <person name="Magnuson J."/>
            <person name="Maillard F."/>
            <person name="Morin E."/>
            <person name="Murat C."/>
            <person name="Nolan M."/>
            <person name="Ohm R."/>
            <person name="Pangilinan J."/>
            <person name="Pereira M."/>
            <person name="Perotto S."/>
            <person name="Peter M."/>
            <person name="Riley R."/>
            <person name="Sitrit Y."/>
            <person name="Stielow B."/>
            <person name="Szollosi G."/>
            <person name="Zifcakova L."/>
            <person name="Stursova M."/>
            <person name="Spatafora J.W."/>
            <person name="Tedersoo L."/>
            <person name="Vaario L.-M."/>
            <person name="Yamada A."/>
            <person name="Yan M."/>
            <person name="Wang P."/>
            <person name="Xu J."/>
            <person name="Bruns T."/>
            <person name="Baldrian P."/>
            <person name="Vilgalys R."/>
            <person name="Henrissat B."/>
            <person name="Grigoriev I.V."/>
            <person name="Hibbett D."/>
            <person name="Nagy L.G."/>
            <person name="Martin F.M."/>
        </authorList>
    </citation>
    <scope>NUCLEOTIDE SEQUENCE</scope>
    <source>
        <strain evidence="1">P2</strain>
    </source>
</reference>
<proteinExistence type="predicted"/>
<accession>A0ACB6Z7U7</accession>
<sequence length="428" mass="47847">MSSRQSSPRKQISPSKLSETKPKRVDVFLPPPSPKRSRFAALSDSDAEPSPKPISKTPRTPSVQPDKKGTPTTPTPRLRIKLSLNSLNRPSRAVSPTETVDDNESVAGSTTGTIRRTEEQRIQYLREQPDCGELEPHRAFCKRCNRWVGMGGKARYPVYKWTRHIEKCKTRERAGSDGIESGDDQASVTATPERTPRRNEEQRREFLNNDPRVLVIKEWEVQCRACQKWIKLGNQRKYDITPWNLHCGRCSGELPNGRVATMNRKMQLVNDLQVKSFTAEAVVCGVCSLPVVLQGDGDYSLVKWHEHKSTCIPPPPPVPSPSTSAIGDIPKPPASNADTEATLVGTSSSPPRGKKRQREDEGDIEDPASTKTEDLDTRPAAKRRTESYEPPKGYLPSLWIWATTEVKAFIRAAFGGGEEETKEETEER</sequence>